<comment type="similarity">
    <text evidence="1">Belongs to the bacterial secretin family.</text>
</comment>
<comment type="caution">
    <text evidence="4">The sequence shown here is derived from an EMBL/GenBank/DDBJ whole genome shotgun (WGS) entry which is preliminary data.</text>
</comment>
<sequence>MNSQILRKTHIYVLIVFALFFSSFTLAADRYITVSDGQHIQVKEDISTVFVSDPSIVDYNVINENTVVVFAKEVGQARFIIYGKSKKVLLSDRIIVDIDLSLVRRQLKLHYPNLDVKVESVGSQVAVSGTVDSEQQRDDIYRMVATLLGREKVEKWEETQVLEFENEAFDIEEPQALIFARNMTWEGILELIEVATDQQVNVKISVAQVTETFAQTVGVDWSSVGADVGEFLFQQFDAADLTTLITALGNENVAQVLAEPNLTVISGESASFLVGGEVPVIVTTNNNINITFREFGIKLDLTAKVLHEEKIRMQLMPEVSEVERYIRAAGIEVPQFATRRAMTTIELGDGDSFVLGGLMSSSDLEELQKIPLLGDIPVLGAAFRKASTDRRRTELIIVATVNLVKPMKNKEIQLPYMNKTSTLRRWLKISDSEDGNRGNDPTIELLSQGGFIE</sequence>
<dbReference type="PANTHER" id="PTHR30332">
    <property type="entry name" value="PROBABLE GENERAL SECRETION PATHWAY PROTEIN D"/>
    <property type="match status" value="1"/>
</dbReference>
<evidence type="ECO:0000313" key="4">
    <source>
        <dbReference type="EMBL" id="GLR03362.1"/>
    </source>
</evidence>
<evidence type="ECO:0000256" key="2">
    <source>
        <dbReference type="SAM" id="SignalP"/>
    </source>
</evidence>
<accession>A0ABQ5Y184</accession>
<dbReference type="PANTHER" id="PTHR30332:SF17">
    <property type="entry name" value="TYPE IV PILIATION SYSTEM PROTEIN DR_0774-RELATED"/>
    <property type="match status" value="1"/>
</dbReference>
<dbReference type="InterPro" id="IPR007055">
    <property type="entry name" value="BON_dom"/>
</dbReference>
<organism evidence="4 5">
    <name type="scientific">Vibrio hyugaensis</name>
    <dbReference type="NCBI Taxonomy" id="1534743"/>
    <lineage>
        <taxon>Bacteria</taxon>
        <taxon>Pseudomonadati</taxon>
        <taxon>Pseudomonadota</taxon>
        <taxon>Gammaproteobacteria</taxon>
        <taxon>Vibrionales</taxon>
        <taxon>Vibrionaceae</taxon>
        <taxon>Vibrio</taxon>
    </lineage>
</organism>
<reference evidence="5" key="1">
    <citation type="journal article" date="2019" name="Int. J. Syst. Evol. Microbiol.">
        <title>The Global Catalogue of Microorganisms (GCM) 10K type strain sequencing project: providing services to taxonomists for standard genome sequencing and annotation.</title>
        <authorList>
            <consortium name="The Broad Institute Genomics Platform"/>
            <consortium name="The Broad Institute Genome Sequencing Center for Infectious Disease"/>
            <person name="Wu L."/>
            <person name="Ma J."/>
        </authorList>
    </citation>
    <scope>NUCLEOTIDE SEQUENCE [LARGE SCALE GENOMIC DNA]</scope>
    <source>
        <strain evidence="5">NBRC 110633</strain>
    </source>
</reference>
<evidence type="ECO:0000256" key="1">
    <source>
        <dbReference type="RuleBase" id="RU004003"/>
    </source>
</evidence>
<dbReference type="InterPro" id="IPR050810">
    <property type="entry name" value="Bact_Secretion_Sys_Channel"/>
</dbReference>
<dbReference type="Pfam" id="PF00263">
    <property type="entry name" value="Secretin"/>
    <property type="match status" value="1"/>
</dbReference>
<dbReference type="Pfam" id="PF13629">
    <property type="entry name" value="T2SS-T3SS_pil_N"/>
    <property type="match status" value="1"/>
</dbReference>
<dbReference type="InterPro" id="IPR004846">
    <property type="entry name" value="T2SS/T3SS_dom"/>
</dbReference>
<feature type="signal peptide" evidence="2">
    <location>
        <begin position="1"/>
        <end position="27"/>
    </location>
</feature>
<feature type="chain" id="PRO_5046263784" evidence="2">
    <location>
        <begin position="28"/>
        <end position="453"/>
    </location>
</feature>
<dbReference type="Proteomes" id="UP001156669">
    <property type="component" value="Unassembled WGS sequence"/>
</dbReference>
<gene>
    <name evidence="4" type="ORF">GCM10007906_09490</name>
</gene>
<evidence type="ECO:0000259" key="3">
    <source>
        <dbReference type="PROSITE" id="PS50914"/>
    </source>
</evidence>
<proteinExistence type="inferred from homology"/>
<keyword evidence="2" id="KW-0732">Signal</keyword>
<evidence type="ECO:0000313" key="5">
    <source>
        <dbReference type="Proteomes" id="UP001156669"/>
    </source>
</evidence>
<dbReference type="Pfam" id="PF04972">
    <property type="entry name" value="BON"/>
    <property type="match status" value="1"/>
</dbReference>
<feature type="domain" description="BON" evidence="3">
    <location>
        <begin position="91"/>
        <end position="163"/>
    </location>
</feature>
<keyword evidence="5" id="KW-1185">Reference proteome</keyword>
<dbReference type="InterPro" id="IPR032789">
    <property type="entry name" value="T2SS-T3SS_pil_N"/>
</dbReference>
<dbReference type="InterPro" id="IPR001775">
    <property type="entry name" value="GspD/PilQ"/>
</dbReference>
<dbReference type="PROSITE" id="PS50914">
    <property type="entry name" value="BON"/>
    <property type="match status" value="1"/>
</dbReference>
<dbReference type="EMBL" id="BSOE01000014">
    <property type="protein sequence ID" value="GLR03362.1"/>
    <property type="molecule type" value="Genomic_DNA"/>
</dbReference>
<name>A0ABQ5Y184_9VIBR</name>
<dbReference type="RefSeq" id="WP_082037779.1">
    <property type="nucleotide sequence ID" value="NZ_BBLD01000065.1"/>
</dbReference>
<dbReference type="PRINTS" id="PR00811">
    <property type="entry name" value="BCTERIALGSPD"/>
</dbReference>
<protein>
    <submittedName>
        <fullName evidence="4">General secretion pathway protein GspD</fullName>
    </submittedName>
</protein>